<dbReference type="SUPFAM" id="SSF55816">
    <property type="entry name" value="5'-nucleotidase (syn. UDP-sugar hydrolase), C-terminal domain"/>
    <property type="match status" value="1"/>
</dbReference>
<protein>
    <submittedName>
        <fullName evidence="7">ABC transporter substrate-binding protein</fullName>
    </submittedName>
</protein>
<comment type="caution">
    <text evidence="7">The sequence shown here is derived from an EMBL/GenBank/DDBJ whole genome shotgun (WGS) entry which is preliminary data.</text>
</comment>
<name>A0A369MEJ3_EGGLN</name>
<dbReference type="PANTHER" id="PTHR43649">
    <property type="entry name" value="ARABINOSE-BINDING PROTEIN-RELATED"/>
    <property type="match status" value="1"/>
</dbReference>
<dbReference type="GO" id="GO:0016787">
    <property type="term" value="F:hydrolase activity"/>
    <property type="evidence" value="ECO:0007669"/>
    <property type="project" value="InterPro"/>
</dbReference>
<dbReference type="RefSeq" id="WP_114533850.1">
    <property type="nucleotide sequence ID" value="NZ_CP176636.1"/>
</dbReference>
<dbReference type="SUPFAM" id="SSF53850">
    <property type="entry name" value="Periplasmic binding protein-like II"/>
    <property type="match status" value="1"/>
</dbReference>
<feature type="domain" description="5'-Nucleotidase C-terminal" evidence="6">
    <location>
        <begin position="450"/>
        <end position="583"/>
    </location>
</feature>
<evidence type="ECO:0000256" key="1">
    <source>
        <dbReference type="ARBA" id="ARBA00022475"/>
    </source>
</evidence>
<dbReference type="InterPro" id="IPR006059">
    <property type="entry name" value="SBP"/>
</dbReference>
<keyword evidence="3" id="KW-0472">Membrane</keyword>
<dbReference type="PANTHER" id="PTHR43649:SF33">
    <property type="entry name" value="POLYGALACTURONAN_RHAMNOGALACTURONAN-BINDING PROTEIN YTCQ"/>
    <property type="match status" value="1"/>
</dbReference>
<evidence type="ECO:0000256" key="5">
    <source>
        <dbReference type="ARBA" id="ARBA00023288"/>
    </source>
</evidence>
<keyword evidence="4" id="KW-0564">Palmitate</keyword>
<dbReference type="Gene3D" id="3.90.780.10">
    <property type="entry name" value="5'-Nucleotidase, C-terminal domain"/>
    <property type="match status" value="1"/>
</dbReference>
<evidence type="ECO:0000313" key="8">
    <source>
        <dbReference type="Proteomes" id="UP000253970"/>
    </source>
</evidence>
<keyword evidence="1" id="KW-1003">Cell membrane</keyword>
<organism evidence="7 8">
    <name type="scientific">Eggerthella lenta</name>
    <name type="common">Eubacterium lentum</name>
    <dbReference type="NCBI Taxonomy" id="84112"/>
    <lineage>
        <taxon>Bacteria</taxon>
        <taxon>Bacillati</taxon>
        <taxon>Actinomycetota</taxon>
        <taxon>Coriobacteriia</taxon>
        <taxon>Eggerthellales</taxon>
        <taxon>Eggerthellaceae</taxon>
        <taxon>Eggerthella</taxon>
    </lineage>
</organism>
<evidence type="ECO:0000256" key="2">
    <source>
        <dbReference type="ARBA" id="ARBA00022729"/>
    </source>
</evidence>
<dbReference type="PROSITE" id="PS51257">
    <property type="entry name" value="PROKAR_LIPOPROTEIN"/>
    <property type="match status" value="1"/>
</dbReference>
<dbReference type="AlphaFoldDB" id="A0A369MEJ3"/>
<dbReference type="Pfam" id="PF01547">
    <property type="entry name" value="SBP_bac_1"/>
    <property type="match status" value="1"/>
</dbReference>
<keyword evidence="2" id="KW-0732">Signal</keyword>
<gene>
    <name evidence="7" type="ORF">C1875_08255</name>
</gene>
<accession>A0A369MEJ3</accession>
<dbReference type="Gene3D" id="3.40.190.10">
    <property type="entry name" value="Periplasmic binding protein-like II"/>
    <property type="match status" value="2"/>
</dbReference>
<keyword evidence="5" id="KW-0449">Lipoprotein</keyword>
<dbReference type="Pfam" id="PF02872">
    <property type="entry name" value="5_nucleotid_C"/>
    <property type="match status" value="1"/>
</dbReference>
<reference evidence="7 8" key="1">
    <citation type="journal article" date="2018" name="Elife">
        <title>Discovery and characterization of a prevalent human gut bacterial enzyme sufficient for the inactivation of a family of plant toxins.</title>
        <authorList>
            <person name="Koppel N."/>
            <person name="Bisanz J.E."/>
            <person name="Pandelia M.E."/>
            <person name="Turnbaugh P.J."/>
            <person name="Balskus E.P."/>
        </authorList>
    </citation>
    <scope>NUCLEOTIDE SEQUENCE [LARGE SCALE GENOMIC DNA]</scope>
    <source>
        <strain evidence="7 8">W1 BHI 6</strain>
    </source>
</reference>
<dbReference type="Proteomes" id="UP000253970">
    <property type="component" value="Unassembled WGS sequence"/>
</dbReference>
<dbReference type="InterPro" id="IPR050490">
    <property type="entry name" value="Bact_solute-bd_prot1"/>
</dbReference>
<evidence type="ECO:0000259" key="6">
    <source>
        <dbReference type="Pfam" id="PF02872"/>
    </source>
</evidence>
<evidence type="ECO:0000313" key="7">
    <source>
        <dbReference type="EMBL" id="RDB69971.1"/>
    </source>
</evidence>
<dbReference type="InterPro" id="IPR008334">
    <property type="entry name" value="5'-Nucleotdase_C"/>
</dbReference>
<proteinExistence type="predicted"/>
<dbReference type="InterPro" id="IPR036907">
    <property type="entry name" value="5'-Nucleotdase_C_sf"/>
</dbReference>
<evidence type="ECO:0000256" key="4">
    <source>
        <dbReference type="ARBA" id="ARBA00023139"/>
    </source>
</evidence>
<sequence>MKALKRAGKAAKTFASIVLAGSLVGIGLVGCSGEAMGNASGRDDEIVLTVSKCQTKELPQELLDEMTNRHPNLRFEFDTYSNSNYSAQIVTELEQRDIPDILINTRNQDLTEDLEHNLVDLAAYDFSSEYLPSVLDRMTIDGSLYYLPGYLTLAGFFYNKDLFAEHGWEAPQSLEELIALNEQAKAEGIRLMAYSMELTGQRFLQLTNIASAQFLHTPQGSSWEQDYLAGEASMVGTFEPFMDEYRLWLDSGLISADDLSLSNSDAAEMFANGDVAMIYGVANNVKTTDFDFDLGQAPFLARGEGEDNGWYLYAVSSYYGINKKLEEPGNEEKLAIALEMFDLMSTPEGQSMFTDGAEGRYPATRKADGELHAPLLSDYRNVVDRNNLVELAAYTAPLLLGGEALGGYIAGTVSAEEALQACDEAMKSNKSETQIGDVVAHIERDLSREETVRYFADAFREYGGTDLCLMLPGGMADGQMHPYGISGKLYEGELHANELTVLLPNAGKPVPTLATARISGEDLRAVLESGRTFERKDASREALAPFRYEVSGAEVDYDADRKVRSLKVNGVEVADEDVFTVTYFDGAVETSRLTDAAVSDVKPVPAFTACKAAR</sequence>
<dbReference type="GO" id="GO:0009166">
    <property type="term" value="P:nucleotide catabolic process"/>
    <property type="evidence" value="ECO:0007669"/>
    <property type="project" value="InterPro"/>
</dbReference>
<dbReference type="EMBL" id="PPTU01000011">
    <property type="protein sequence ID" value="RDB69971.1"/>
    <property type="molecule type" value="Genomic_DNA"/>
</dbReference>
<evidence type="ECO:0000256" key="3">
    <source>
        <dbReference type="ARBA" id="ARBA00023136"/>
    </source>
</evidence>